<accession>A0AC61U8V8</accession>
<reference evidence="1" key="1">
    <citation type="submission" date="2021-11" db="EMBL/GenBank/DDBJ databases">
        <title>Study of the species diversity of bacterial strains isolated from a unique natural object - Shulgan-Tash cave (Bashkiria).</title>
        <authorList>
            <person name="Sazanova A.L."/>
            <person name="Chirak E.R."/>
            <person name="Safronova V.I."/>
        </authorList>
    </citation>
    <scope>NUCLEOTIDE SEQUENCE</scope>
    <source>
        <strain evidence="1">P1</strain>
    </source>
</reference>
<name>A0AC61U8V8_9MICO</name>
<proteinExistence type="predicted"/>
<protein>
    <submittedName>
        <fullName evidence="1">Uncharacterized protein</fullName>
    </submittedName>
</protein>
<dbReference type="EMBL" id="CP087977">
    <property type="protein sequence ID" value="UUZ46517.1"/>
    <property type="molecule type" value="Genomic_DNA"/>
</dbReference>
<evidence type="ECO:0000313" key="1">
    <source>
        <dbReference type="EMBL" id="UUZ46517.1"/>
    </source>
</evidence>
<organism evidence="1 2">
    <name type="scientific">Janibacter limosus</name>
    <dbReference type="NCBI Taxonomy" id="53458"/>
    <lineage>
        <taxon>Bacteria</taxon>
        <taxon>Bacillati</taxon>
        <taxon>Actinomycetota</taxon>
        <taxon>Actinomycetes</taxon>
        <taxon>Micrococcales</taxon>
        <taxon>Intrasporangiaceae</taxon>
        <taxon>Janibacter</taxon>
    </lineage>
</organism>
<gene>
    <name evidence="1" type="ORF">LP422_10030</name>
</gene>
<dbReference type="Proteomes" id="UP001059663">
    <property type="component" value="Chromosome"/>
</dbReference>
<evidence type="ECO:0000313" key="2">
    <source>
        <dbReference type="Proteomes" id="UP001059663"/>
    </source>
</evidence>
<sequence length="81" mass="8706">MTIGDCGSKMGLLGVDNGRLLFDRVRVPRENLLGRYGDIDEQGRYSSPIESVNRRFFTMLGTLVRGRVTVGAGAGPPPAAP</sequence>